<dbReference type="EMBL" id="MZ209639">
    <property type="protein sequence ID" value="UHK03293.1"/>
    <property type="molecule type" value="Genomic_RNA"/>
</dbReference>
<gene>
    <name evidence="1" type="ORF">FNCTV2_gp1</name>
</gene>
<organism evidence="1">
    <name type="scientific">Hangzhou totivirus 11</name>
    <dbReference type="NCBI Taxonomy" id="2905246"/>
    <lineage>
        <taxon>Viruses</taxon>
        <taxon>Riboviria</taxon>
        <taxon>Orthornavirae</taxon>
        <taxon>Duplornaviricota</taxon>
        <taxon>Chrymotiviricetes</taxon>
        <taxon>Ghabrivirales</taxon>
        <taxon>Alphatotivirineae</taxon>
        <taxon>Orthototiviridae</taxon>
        <taxon>Totivirus</taxon>
    </lineage>
</organism>
<reference evidence="1" key="1">
    <citation type="submission" date="2021-05" db="EMBL/GenBank/DDBJ databases">
        <authorList>
            <person name="Feng G."/>
        </authorList>
    </citation>
    <scope>NUCLEOTIDE SEQUENCE</scope>
    <source>
        <strain evidence="1">HWYCFY172280</strain>
    </source>
</reference>
<proteinExistence type="predicted"/>
<evidence type="ECO:0000313" key="1">
    <source>
        <dbReference type="EMBL" id="UHK03293.1"/>
    </source>
</evidence>
<name>A0A8K1XB82_9VIRU</name>
<protein>
    <recommendedName>
        <fullName evidence="2">Capsid protein</fullName>
    </recommendedName>
</protein>
<accession>A0A8K1XB82</accession>
<evidence type="ECO:0008006" key="2">
    <source>
        <dbReference type="Google" id="ProtNLM"/>
    </source>
</evidence>
<sequence length="304" mass="33656">MAEGWVNWDEDAIVEYYGLDPFDNDNWLSYSPVPYHLFTQWVDKMKHNYGTAPTTLSTFRHHRVNHQGLRLDSRSGEFRAHVVGTTDAERYFPTVVFRQVDENMTHMYAWVDNWSYVSVESSGSRTLTNKSYLESQTFVLSTVCNGISFTGDVEMFVINSSFSRITTEYQGVRVSPILYPDPPTMQSIINGAKNYLLYPALSALAGYATGGPVGAVVAGGSTLAKNLAENLLAPDTAKSVTRVVQAAEREAKAQFLPQTVPPTPVVNVHTAATHADPTVKDQVTQNPGIENTEVVSDRDNLPVE</sequence>